<gene>
    <name evidence="2" type="primary">LOC108499804</name>
</gene>
<proteinExistence type="predicted"/>
<protein>
    <submittedName>
        <fullName evidence="2">Uncharacterized protein LOC108499804</fullName>
    </submittedName>
</protein>
<evidence type="ECO:0000313" key="2">
    <source>
        <dbReference type="RefSeq" id="XP_017675517.1"/>
    </source>
</evidence>
<sequence length="273" mass="30614">MRPPQRECGDVAGRLELWPKAPAAAGAATGDQRTDCCCRGQGGPLTPFGCAAAMRPLQNNHAATWTQPTYSSSEAEVRVPLPLPPVQPTHNKFTTVKAPPWISYQETNPQPLPASEQLLRRRWPDGGGRREFNAQEILAELWQTELSETTEPEKRQAVLDPAKEEEQQTWLQLLLQLEEENVDWESTQNICLPKPRPSAKSKQPMLKWTASVLTALLAMTAVSFVLQKFQLGQHHPPTDRTNNLEIVFKDKEQLQEMNKTLRPPASGQTKKDN</sequence>
<reference evidence="2" key="1">
    <citation type="submission" date="2025-08" db="UniProtKB">
        <authorList>
            <consortium name="RefSeq"/>
        </authorList>
    </citation>
    <scope>IDENTIFICATION</scope>
</reference>
<accession>A0A6J0HLZ7</accession>
<dbReference type="GeneID" id="108499804"/>
<dbReference type="AlphaFoldDB" id="A0A6J0HLZ7"/>
<organism evidence="1 2">
    <name type="scientific">Lepidothrix coronata</name>
    <name type="common">blue-crowned manakin</name>
    <dbReference type="NCBI Taxonomy" id="321398"/>
    <lineage>
        <taxon>Eukaryota</taxon>
        <taxon>Metazoa</taxon>
        <taxon>Chordata</taxon>
        <taxon>Craniata</taxon>
        <taxon>Vertebrata</taxon>
        <taxon>Euteleostomi</taxon>
        <taxon>Archelosauria</taxon>
        <taxon>Archosauria</taxon>
        <taxon>Dinosauria</taxon>
        <taxon>Saurischia</taxon>
        <taxon>Theropoda</taxon>
        <taxon>Coelurosauria</taxon>
        <taxon>Aves</taxon>
        <taxon>Neognathae</taxon>
        <taxon>Neoaves</taxon>
        <taxon>Telluraves</taxon>
        <taxon>Australaves</taxon>
        <taxon>Passeriformes</taxon>
        <taxon>Pipridae</taxon>
        <taxon>Lepidothrix</taxon>
    </lineage>
</organism>
<name>A0A6J0HLZ7_9PASS</name>
<dbReference type="RefSeq" id="XP_017675517.1">
    <property type="nucleotide sequence ID" value="XM_017820028.1"/>
</dbReference>
<evidence type="ECO:0000313" key="1">
    <source>
        <dbReference type="Proteomes" id="UP000504624"/>
    </source>
</evidence>
<keyword evidence="1" id="KW-1185">Reference proteome</keyword>
<dbReference type="Proteomes" id="UP000504624">
    <property type="component" value="Unplaced"/>
</dbReference>